<evidence type="ECO:0000313" key="1">
    <source>
        <dbReference type="EMBL" id="MAA12663.1"/>
    </source>
</evidence>
<name>A0A224YEQ9_9ACAR</name>
<dbReference type="EMBL" id="GFPF01001517">
    <property type="protein sequence ID" value="MAA12663.1"/>
    <property type="molecule type" value="Transcribed_RNA"/>
</dbReference>
<proteinExistence type="predicted"/>
<sequence>MPSCHQTATRETGNSTRFQELTLTETSHACQVVSEMDKSSCVGSDATEFDTKPVAVPATSLIEEVFESSNSVPFPTTAWACHRVNVKGLRTVMKFS</sequence>
<dbReference type="AlphaFoldDB" id="A0A224YEQ9"/>
<organism evidence="1">
    <name type="scientific">Rhipicephalus zambeziensis</name>
    <dbReference type="NCBI Taxonomy" id="60191"/>
    <lineage>
        <taxon>Eukaryota</taxon>
        <taxon>Metazoa</taxon>
        <taxon>Ecdysozoa</taxon>
        <taxon>Arthropoda</taxon>
        <taxon>Chelicerata</taxon>
        <taxon>Arachnida</taxon>
        <taxon>Acari</taxon>
        <taxon>Parasitiformes</taxon>
        <taxon>Ixodida</taxon>
        <taxon>Ixodoidea</taxon>
        <taxon>Ixodidae</taxon>
        <taxon>Rhipicephalinae</taxon>
        <taxon>Rhipicephalus</taxon>
        <taxon>Rhipicephalus</taxon>
    </lineage>
</organism>
<protein>
    <submittedName>
        <fullName evidence="1">Uncharacterized protein</fullName>
    </submittedName>
</protein>
<reference evidence="1" key="1">
    <citation type="journal article" date="2017" name="Parasit. Vectors">
        <title>Sialotranscriptomics of Rhipicephalus zambeziensis reveals intricate expression profiles of secretory proteins and suggests tight temporal transcriptional regulation during blood-feeding.</title>
        <authorList>
            <person name="de Castro M.H."/>
            <person name="de Klerk D."/>
            <person name="Pienaar R."/>
            <person name="Rees D.J.G."/>
            <person name="Mans B.J."/>
        </authorList>
    </citation>
    <scope>NUCLEOTIDE SEQUENCE</scope>
    <source>
        <tissue evidence="1">Salivary glands</tissue>
    </source>
</reference>
<accession>A0A224YEQ9</accession>